<dbReference type="PANTHER" id="PTHR35011">
    <property type="entry name" value="2,3-DIKETO-L-GULONATE TRAP TRANSPORTER SMALL PERMEASE PROTEIN YIAM"/>
    <property type="match status" value="1"/>
</dbReference>
<reference evidence="11 12" key="1">
    <citation type="submission" date="2021-04" db="EMBL/GenBank/DDBJ databases">
        <title>Magnetospirillum sulfuroxidans sp. nov., a facultative chemolithoautotrophic sulfur-oxidizing alphaproteobacterium isolated from freshwater sediment and proposals for Paramagetospirillum gen. nov., and Magnetospirillaceae fam. nov.</title>
        <authorList>
            <person name="Koziaeva V."/>
            <person name="Geelhoed J.S."/>
            <person name="Sorokin D.Y."/>
            <person name="Grouzdev D.S."/>
        </authorList>
    </citation>
    <scope>NUCLEOTIDE SEQUENCE [LARGE SCALE GENOMIC DNA]</scope>
    <source>
        <strain evidence="11 12">J10</strain>
    </source>
</reference>
<evidence type="ECO:0000256" key="8">
    <source>
        <dbReference type="ARBA" id="ARBA00038436"/>
    </source>
</evidence>
<feature type="transmembrane region" description="Helical" evidence="9">
    <location>
        <begin position="23"/>
        <end position="43"/>
    </location>
</feature>
<keyword evidence="3" id="KW-1003">Cell membrane</keyword>
<feature type="transmembrane region" description="Helical" evidence="9">
    <location>
        <begin position="91"/>
        <end position="116"/>
    </location>
</feature>
<feature type="transmembrane region" description="Helical" evidence="9">
    <location>
        <begin position="136"/>
        <end position="158"/>
    </location>
</feature>
<dbReference type="EMBL" id="JAGTUF010000001">
    <property type="protein sequence ID" value="MBR9970339.1"/>
    <property type="molecule type" value="Genomic_DNA"/>
</dbReference>
<dbReference type="Proteomes" id="UP000680714">
    <property type="component" value="Unassembled WGS sequence"/>
</dbReference>
<dbReference type="InterPro" id="IPR055348">
    <property type="entry name" value="DctQ"/>
</dbReference>
<dbReference type="Pfam" id="PF04290">
    <property type="entry name" value="DctQ"/>
    <property type="match status" value="1"/>
</dbReference>
<keyword evidence="12" id="KW-1185">Reference proteome</keyword>
<evidence type="ECO:0000256" key="1">
    <source>
        <dbReference type="ARBA" id="ARBA00004429"/>
    </source>
</evidence>
<evidence type="ECO:0000313" key="12">
    <source>
        <dbReference type="Proteomes" id="UP000680714"/>
    </source>
</evidence>
<comment type="caution">
    <text evidence="11">The sequence shown here is derived from an EMBL/GenBank/DDBJ whole genome shotgun (WGS) entry which is preliminary data.</text>
</comment>
<dbReference type="InterPro" id="IPR007387">
    <property type="entry name" value="TRAP_DctQ"/>
</dbReference>
<comment type="function">
    <text evidence="9">Part of the tripartite ATP-independent periplasmic (TRAP) transport system.</text>
</comment>
<evidence type="ECO:0000256" key="5">
    <source>
        <dbReference type="ARBA" id="ARBA00022692"/>
    </source>
</evidence>
<evidence type="ECO:0000313" key="11">
    <source>
        <dbReference type="EMBL" id="MBR9970339.1"/>
    </source>
</evidence>
<comment type="similarity">
    <text evidence="8 9">Belongs to the TRAP transporter small permease family.</text>
</comment>
<keyword evidence="2 9" id="KW-0813">Transport</keyword>
<evidence type="ECO:0000256" key="3">
    <source>
        <dbReference type="ARBA" id="ARBA00022475"/>
    </source>
</evidence>
<evidence type="ECO:0000256" key="2">
    <source>
        <dbReference type="ARBA" id="ARBA00022448"/>
    </source>
</evidence>
<keyword evidence="4 9" id="KW-0997">Cell inner membrane</keyword>
<keyword evidence="6 9" id="KW-1133">Transmembrane helix</keyword>
<comment type="subunit">
    <text evidence="9">The complex comprises the extracytoplasmic solute receptor protein and the two transmembrane proteins.</text>
</comment>
<comment type="subcellular location">
    <subcellularLocation>
        <location evidence="1 9">Cell inner membrane</location>
        <topology evidence="1 9">Multi-pass membrane protein</topology>
    </subcellularLocation>
</comment>
<keyword evidence="7 9" id="KW-0472">Membrane</keyword>
<evidence type="ECO:0000256" key="4">
    <source>
        <dbReference type="ARBA" id="ARBA00022519"/>
    </source>
</evidence>
<protein>
    <recommendedName>
        <fullName evidence="9">TRAP transporter small permease protein</fullName>
    </recommendedName>
</protein>
<gene>
    <name evidence="11" type="ORF">KEC16_01260</name>
</gene>
<name>A0ABS5I7Q2_9PROT</name>
<accession>A0ABS5I7Q2</accession>
<feature type="transmembrane region" description="Helical" evidence="9">
    <location>
        <begin position="55"/>
        <end position="70"/>
    </location>
</feature>
<evidence type="ECO:0000256" key="7">
    <source>
        <dbReference type="ARBA" id="ARBA00023136"/>
    </source>
</evidence>
<dbReference type="PANTHER" id="PTHR35011:SF4">
    <property type="entry name" value="SLL1102 PROTEIN"/>
    <property type="match status" value="1"/>
</dbReference>
<keyword evidence="5 9" id="KW-0812">Transmembrane</keyword>
<feature type="domain" description="Tripartite ATP-independent periplasmic transporters DctQ component" evidence="10">
    <location>
        <begin position="29"/>
        <end position="160"/>
    </location>
</feature>
<organism evidence="11 12">
    <name type="scientific">Magnetospirillum sulfuroxidans</name>
    <dbReference type="NCBI Taxonomy" id="611300"/>
    <lineage>
        <taxon>Bacteria</taxon>
        <taxon>Pseudomonadati</taxon>
        <taxon>Pseudomonadota</taxon>
        <taxon>Alphaproteobacteria</taxon>
        <taxon>Rhodospirillales</taxon>
        <taxon>Rhodospirillaceae</taxon>
        <taxon>Magnetospirillum</taxon>
    </lineage>
</organism>
<evidence type="ECO:0000256" key="6">
    <source>
        <dbReference type="ARBA" id="ARBA00022989"/>
    </source>
</evidence>
<dbReference type="RefSeq" id="WP_211545842.1">
    <property type="nucleotide sequence ID" value="NZ_JAGTUF010000001.1"/>
</dbReference>
<evidence type="ECO:0000256" key="9">
    <source>
        <dbReference type="RuleBase" id="RU369079"/>
    </source>
</evidence>
<sequence>MGALLTLAGVLDRVVERVGRASAWTNFVLVVVMASNVLLRYAFNTGAVWAQELEWHLMSPIILLGMSYAIQQEGHVRVDFIFARFPHGVKASIEIVTHLLVLAMAVILVLLSIGYVGQSFAVGEGSPDPGGLPFRWVLKAFIPLGFALLAIQSSAAALRAMVSLATGTPLQAEIAPHGQEEAI</sequence>
<proteinExistence type="inferred from homology"/>
<evidence type="ECO:0000259" key="10">
    <source>
        <dbReference type="Pfam" id="PF04290"/>
    </source>
</evidence>